<comment type="caution">
    <text evidence="11">The sequence shown here is derived from an EMBL/GenBank/DDBJ whole genome shotgun (WGS) entry which is preliminary data.</text>
</comment>
<dbReference type="InterPro" id="IPR036097">
    <property type="entry name" value="HisK_dim/P_sf"/>
</dbReference>
<evidence type="ECO:0000256" key="2">
    <source>
        <dbReference type="ARBA" id="ARBA00004236"/>
    </source>
</evidence>
<evidence type="ECO:0000313" key="10">
    <source>
        <dbReference type="EMBL" id="HAN24402.1"/>
    </source>
</evidence>
<feature type="domain" description="Histidine kinase" evidence="9">
    <location>
        <begin position="177"/>
        <end position="391"/>
    </location>
</feature>
<reference evidence="11 12" key="1">
    <citation type="submission" date="2015-02" db="EMBL/GenBank/DDBJ databases">
        <title>Draft genome sequences of ten Microbacterium spp. with emphasis on heavy metal contaminated environments.</title>
        <authorList>
            <person name="Corretto E."/>
        </authorList>
    </citation>
    <scope>NUCLEOTIDE SEQUENCE [LARGE SCALE GENOMIC DNA]</scope>
    <source>
        <strain evidence="11 12">DSM 18659</strain>
    </source>
</reference>
<proteinExistence type="predicted"/>
<evidence type="ECO:0000256" key="4">
    <source>
        <dbReference type="ARBA" id="ARBA00022553"/>
    </source>
</evidence>
<dbReference type="EMBL" id="DMNG01000127">
    <property type="protein sequence ID" value="HAN24402.1"/>
    <property type="molecule type" value="Genomic_DNA"/>
</dbReference>
<dbReference type="GO" id="GO:0030295">
    <property type="term" value="F:protein kinase activator activity"/>
    <property type="evidence" value="ECO:0007669"/>
    <property type="project" value="TreeGrafter"/>
</dbReference>
<dbReference type="GO" id="GO:0000155">
    <property type="term" value="F:phosphorelay sensor kinase activity"/>
    <property type="evidence" value="ECO:0007669"/>
    <property type="project" value="InterPro"/>
</dbReference>
<evidence type="ECO:0000313" key="13">
    <source>
        <dbReference type="Proteomes" id="UP000257479"/>
    </source>
</evidence>
<dbReference type="STRING" id="400772.RR49_00661"/>
<dbReference type="SUPFAM" id="SSF55781">
    <property type="entry name" value="GAF domain-like"/>
    <property type="match status" value="1"/>
</dbReference>
<dbReference type="RefSeq" id="WP_045246648.1">
    <property type="nucleotide sequence ID" value="NZ_JYIY01000061.1"/>
</dbReference>
<sequence>MSTAHDVTRRQTIADYELLDDPPEADLQGLVQLAATICGVPTAVINIIDDRFQHQIAAVGFTAAVCSREDSMCAVVLEQPGRVIVSDARLDDRFSANPFVTGVIGNVRFYASSPLITPAGIAIGTLCIFDEEVGELSPEHAATLDILAHQVVDVLELRRVTRELQTSNHELEQFAGRISHDLRNPLMALSGFIELAADSPELADAPQASRALARAEAAADRMSTMISDLLDFARVGGEVPRVAAVDVEDVMAAVIDDLDTPLAQTGATIEVDAPAPVVADPTLLRGLLQNLVANAVKFSATTSDAPHIIVRVEPLPDGSRITVDDNGPGIPEPQREKVFGLMERGDQTDVAGLGIGLSTCRRIVEGHHGRIGIAESPAGGASVWVVLPHAA</sequence>
<dbReference type="SUPFAM" id="SSF55874">
    <property type="entry name" value="ATPase domain of HSP90 chaperone/DNA topoisomerase II/histidine kinase"/>
    <property type="match status" value="1"/>
</dbReference>
<dbReference type="PANTHER" id="PTHR42878:SF15">
    <property type="entry name" value="BACTERIOPHYTOCHROME"/>
    <property type="match status" value="1"/>
</dbReference>
<dbReference type="InterPro" id="IPR004358">
    <property type="entry name" value="Sig_transdc_His_kin-like_C"/>
</dbReference>
<protein>
    <recommendedName>
        <fullName evidence="8">Sensor-like histidine kinase SenX3</fullName>
        <ecNumber evidence="3">2.7.13.3</ecNumber>
    </recommendedName>
</protein>
<keyword evidence="7" id="KW-0902">Two-component regulatory system</keyword>
<dbReference type="SUPFAM" id="SSF47384">
    <property type="entry name" value="Homodimeric domain of signal transducing histidine kinase"/>
    <property type="match status" value="1"/>
</dbReference>
<dbReference type="Proteomes" id="UP000033451">
    <property type="component" value="Unassembled WGS sequence"/>
</dbReference>
<evidence type="ECO:0000256" key="5">
    <source>
        <dbReference type="ARBA" id="ARBA00022679"/>
    </source>
</evidence>
<evidence type="ECO:0000256" key="8">
    <source>
        <dbReference type="ARBA" id="ARBA00039401"/>
    </source>
</evidence>
<evidence type="ECO:0000259" key="9">
    <source>
        <dbReference type="PROSITE" id="PS50109"/>
    </source>
</evidence>
<reference evidence="10 13" key="2">
    <citation type="journal article" date="2018" name="Nat. Biotechnol.">
        <title>A standardized bacterial taxonomy based on genome phylogeny substantially revises the tree of life.</title>
        <authorList>
            <person name="Parks D.H."/>
            <person name="Chuvochina M."/>
            <person name="Waite D.W."/>
            <person name="Rinke C."/>
            <person name="Skarshewski A."/>
            <person name="Chaumeil P.A."/>
            <person name="Hugenholtz P."/>
        </authorList>
    </citation>
    <scope>NUCLEOTIDE SEQUENCE [LARGE SCALE GENOMIC DNA]</scope>
    <source>
        <strain evidence="10">UBA9152</strain>
    </source>
</reference>
<dbReference type="Gene3D" id="1.10.287.130">
    <property type="match status" value="1"/>
</dbReference>
<dbReference type="InterPro" id="IPR036890">
    <property type="entry name" value="HATPase_C_sf"/>
</dbReference>
<evidence type="ECO:0000313" key="12">
    <source>
        <dbReference type="Proteomes" id="UP000033451"/>
    </source>
</evidence>
<keyword evidence="4" id="KW-0597">Phosphoprotein</keyword>
<gene>
    <name evidence="11" type="primary">cph1</name>
    <name evidence="10" type="ORF">DCP95_07500</name>
    <name evidence="11" type="ORF">RR49_00661</name>
</gene>
<dbReference type="InterPro" id="IPR050351">
    <property type="entry name" value="BphY/WalK/GraS-like"/>
</dbReference>
<dbReference type="SMART" id="SM00387">
    <property type="entry name" value="HATPase_c"/>
    <property type="match status" value="1"/>
</dbReference>
<dbReference type="CDD" id="cd00082">
    <property type="entry name" value="HisKA"/>
    <property type="match status" value="1"/>
</dbReference>
<dbReference type="PANTHER" id="PTHR42878">
    <property type="entry name" value="TWO-COMPONENT HISTIDINE KINASE"/>
    <property type="match status" value="1"/>
</dbReference>
<dbReference type="PROSITE" id="PS50109">
    <property type="entry name" value="HIS_KIN"/>
    <property type="match status" value="1"/>
</dbReference>
<dbReference type="InterPro" id="IPR003594">
    <property type="entry name" value="HATPase_dom"/>
</dbReference>
<evidence type="ECO:0000313" key="11">
    <source>
        <dbReference type="EMBL" id="KJL38574.1"/>
    </source>
</evidence>
<dbReference type="GO" id="GO:0005886">
    <property type="term" value="C:plasma membrane"/>
    <property type="evidence" value="ECO:0007669"/>
    <property type="project" value="UniProtKB-SubCell"/>
</dbReference>
<evidence type="ECO:0000256" key="6">
    <source>
        <dbReference type="ARBA" id="ARBA00022777"/>
    </source>
</evidence>
<evidence type="ECO:0000256" key="7">
    <source>
        <dbReference type="ARBA" id="ARBA00023012"/>
    </source>
</evidence>
<keyword evidence="6 10" id="KW-0418">Kinase</keyword>
<dbReference type="GO" id="GO:0000156">
    <property type="term" value="F:phosphorelay response regulator activity"/>
    <property type="evidence" value="ECO:0007669"/>
    <property type="project" value="TreeGrafter"/>
</dbReference>
<dbReference type="InterPro" id="IPR003661">
    <property type="entry name" value="HisK_dim/P_dom"/>
</dbReference>
<dbReference type="PATRIC" id="fig|400772.4.peg.694"/>
<dbReference type="Gene3D" id="3.30.565.10">
    <property type="entry name" value="Histidine kinase-like ATPase, C-terminal domain"/>
    <property type="match status" value="1"/>
</dbReference>
<dbReference type="EC" id="2.7.13.3" evidence="3"/>
<dbReference type="InterPro" id="IPR029016">
    <property type="entry name" value="GAF-like_dom_sf"/>
</dbReference>
<accession>A0A0F0LWX4</accession>
<comment type="catalytic activity">
    <reaction evidence="1">
        <text>ATP + protein L-histidine = ADP + protein N-phospho-L-histidine.</text>
        <dbReference type="EC" id="2.7.13.3"/>
    </reaction>
</comment>
<dbReference type="SMART" id="SM00388">
    <property type="entry name" value="HisKA"/>
    <property type="match status" value="1"/>
</dbReference>
<evidence type="ECO:0000256" key="1">
    <source>
        <dbReference type="ARBA" id="ARBA00000085"/>
    </source>
</evidence>
<dbReference type="AlphaFoldDB" id="A0A0F0LWX4"/>
<evidence type="ECO:0000256" key="3">
    <source>
        <dbReference type="ARBA" id="ARBA00012438"/>
    </source>
</evidence>
<dbReference type="OrthoDB" id="9808408at2"/>
<name>A0A0F0LWX4_9MICO</name>
<keyword evidence="5 11" id="KW-0808">Transferase</keyword>
<dbReference type="Pfam" id="PF00512">
    <property type="entry name" value="HisKA"/>
    <property type="match status" value="1"/>
</dbReference>
<dbReference type="EMBL" id="JYIY01000061">
    <property type="protein sequence ID" value="KJL38574.1"/>
    <property type="molecule type" value="Genomic_DNA"/>
</dbReference>
<organism evidence="11 12">
    <name type="scientific">Microbacterium ginsengisoli</name>
    <dbReference type="NCBI Taxonomy" id="400772"/>
    <lineage>
        <taxon>Bacteria</taxon>
        <taxon>Bacillati</taxon>
        <taxon>Actinomycetota</taxon>
        <taxon>Actinomycetes</taxon>
        <taxon>Micrococcales</taxon>
        <taxon>Microbacteriaceae</taxon>
        <taxon>Microbacterium</taxon>
    </lineage>
</organism>
<dbReference type="Proteomes" id="UP000257479">
    <property type="component" value="Unassembled WGS sequence"/>
</dbReference>
<dbReference type="PRINTS" id="PR00344">
    <property type="entry name" value="BCTRLSENSOR"/>
</dbReference>
<dbReference type="Pfam" id="PF02518">
    <property type="entry name" value="HATPase_c"/>
    <property type="match status" value="1"/>
</dbReference>
<comment type="subcellular location">
    <subcellularLocation>
        <location evidence="2">Cell membrane</location>
    </subcellularLocation>
</comment>
<dbReference type="GO" id="GO:0007234">
    <property type="term" value="P:osmosensory signaling via phosphorelay pathway"/>
    <property type="evidence" value="ECO:0007669"/>
    <property type="project" value="TreeGrafter"/>
</dbReference>
<keyword evidence="12" id="KW-1185">Reference proteome</keyword>
<dbReference type="CDD" id="cd00075">
    <property type="entry name" value="HATPase"/>
    <property type="match status" value="1"/>
</dbReference>
<dbReference type="Gene3D" id="3.30.450.40">
    <property type="match status" value="1"/>
</dbReference>
<dbReference type="InterPro" id="IPR005467">
    <property type="entry name" value="His_kinase_dom"/>
</dbReference>